<evidence type="ECO:0008006" key="5">
    <source>
        <dbReference type="Google" id="ProtNLM"/>
    </source>
</evidence>
<dbReference type="AlphaFoldDB" id="A0A377GKB9"/>
<evidence type="ECO:0000313" key="3">
    <source>
        <dbReference type="Proteomes" id="UP000186808"/>
    </source>
</evidence>
<reference evidence="1 3" key="1">
    <citation type="submission" date="2017-01" db="EMBL/GenBank/DDBJ databases">
        <authorList>
            <person name="Varghese N."/>
            <person name="Submissions S."/>
        </authorList>
    </citation>
    <scope>NUCLEOTIDE SEQUENCE [LARGE SCALE GENOMIC DNA]</scope>
    <source>
        <strain evidence="1 3">ATCC 33342</strain>
    </source>
</reference>
<gene>
    <name evidence="2" type="ORF">NCTC11401_02100</name>
    <name evidence="1" type="ORF">SAMN05421777_1122</name>
</gene>
<dbReference type="EMBL" id="UGGV01000001">
    <property type="protein sequence ID" value="STO25270.1"/>
    <property type="molecule type" value="Genomic_DNA"/>
</dbReference>
<evidence type="ECO:0000313" key="2">
    <source>
        <dbReference type="EMBL" id="STO25270.1"/>
    </source>
</evidence>
<dbReference type="STRING" id="464.Lgor_1877"/>
<sequence length="83" mass="9349">MDFSTLTSQSPKVMAVMEALKNDPNFLNELKEDPQQALGKIGIELNEEEMGMVQKLSEFRELEAEAEGFFAKIKGFFGFKNAN</sequence>
<dbReference type="Proteomes" id="UP000186808">
    <property type="component" value="Unassembled WGS sequence"/>
</dbReference>
<dbReference type="RefSeq" id="WP_058468353.1">
    <property type="nucleotide sequence ID" value="NZ_CAAAIX010000012.1"/>
</dbReference>
<keyword evidence="3" id="KW-1185">Reference proteome</keyword>
<accession>A0A377GKB9</accession>
<evidence type="ECO:0000313" key="1">
    <source>
        <dbReference type="EMBL" id="SIR42608.1"/>
    </source>
</evidence>
<protein>
    <recommendedName>
        <fullName evidence="5">Nif11 domain-containing protein</fullName>
    </recommendedName>
</protein>
<dbReference type="OrthoDB" id="5639229at2"/>
<reference evidence="2 4" key="2">
    <citation type="submission" date="2018-06" db="EMBL/GenBank/DDBJ databases">
        <authorList>
            <consortium name="Pathogen Informatics"/>
            <person name="Doyle S."/>
        </authorList>
    </citation>
    <scope>NUCLEOTIDE SEQUENCE [LARGE SCALE GENOMIC DNA]</scope>
    <source>
        <strain evidence="2 4">NCTC11401</strain>
    </source>
</reference>
<name>A0A377GKB9_9GAMM</name>
<proteinExistence type="predicted"/>
<evidence type="ECO:0000313" key="4">
    <source>
        <dbReference type="Proteomes" id="UP000254374"/>
    </source>
</evidence>
<dbReference type="Proteomes" id="UP000254374">
    <property type="component" value="Unassembled WGS sequence"/>
</dbReference>
<dbReference type="EMBL" id="FTNL01000012">
    <property type="protein sequence ID" value="SIR42608.1"/>
    <property type="molecule type" value="Genomic_DNA"/>
</dbReference>
<organism evidence="2 4">
    <name type="scientific">Fluoribacter gormanii</name>
    <dbReference type="NCBI Taxonomy" id="464"/>
    <lineage>
        <taxon>Bacteria</taxon>
        <taxon>Pseudomonadati</taxon>
        <taxon>Pseudomonadota</taxon>
        <taxon>Gammaproteobacteria</taxon>
        <taxon>Legionellales</taxon>
        <taxon>Legionellaceae</taxon>
        <taxon>Fluoribacter</taxon>
    </lineage>
</organism>